<evidence type="ECO:0000256" key="1">
    <source>
        <dbReference type="SAM" id="MobiDB-lite"/>
    </source>
</evidence>
<accession>A0A542YM91</accession>
<sequence>MKLLTETFKQTSTSTRSATSVTDWNNENGVRRRGYQQQWRYDKVRIQYCGLEEGYCYKTVYQWEPKSPTAGDKYYQPSAPSATKCTPRTGTATWEASSQKAQTWRNGVDLTSVVGISLSSRTGYTSSTKLTLKSGMGKHRACGTKAIPQAGTHFGQLVVKPAE</sequence>
<dbReference type="Proteomes" id="UP000319516">
    <property type="component" value="Unassembled WGS sequence"/>
</dbReference>
<evidence type="ECO:0000313" key="3">
    <source>
        <dbReference type="Proteomes" id="UP000319516"/>
    </source>
</evidence>
<reference evidence="2 3" key="1">
    <citation type="submission" date="2019-06" db="EMBL/GenBank/DDBJ databases">
        <title>Sequencing the genomes of 1000 actinobacteria strains.</title>
        <authorList>
            <person name="Klenk H.-P."/>
        </authorList>
    </citation>
    <scope>NUCLEOTIDE SEQUENCE [LARGE SCALE GENOMIC DNA]</scope>
    <source>
        <strain evidence="2 3">DSM 12335</strain>
    </source>
</reference>
<dbReference type="AlphaFoldDB" id="A0A542YM91"/>
<evidence type="ECO:0000313" key="2">
    <source>
        <dbReference type="EMBL" id="TQL49210.1"/>
    </source>
</evidence>
<dbReference type="EMBL" id="VFOP01000001">
    <property type="protein sequence ID" value="TQL49210.1"/>
    <property type="molecule type" value="Genomic_DNA"/>
</dbReference>
<keyword evidence="3" id="KW-1185">Reference proteome</keyword>
<gene>
    <name evidence="2" type="ORF">FB467_0275</name>
</gene>
<comment type="caution">
    <text evidence="2">The sequence shown here is derived from an EMBL/GenBank/DDBJ whole genome shotgun (WGS) entry which is preliminary data.</text>
</comment>
<feature type="region of interest" description="Disordered" evidence="1">
    <location>
        <begin position="1"/>
        <end position="20"/>
    </location>
</feature>
<proteinExistence type="predicted"/>
<feature type="compositionally biased region" description="Low complexity" evidence="1">
    <location>
        <begin position="11"/>
        <end position="20"/>
    </location>
</feature>
<organism evidence="2 3">
    <name type="scientific">Ornithinicoccus hortensis</name>
    <dbReference type="NCBI Taxonomy" id="82346"/>
    <lineage>
        <taxon>Bacteria</taxon>
        <taxon>Bacillati</taxon>
        <taxon>Actinomycetota</taxon>
        <taxon>Actinomycetes</taxon>
        <taxon>Micrococcales</taxon>
        <taxon>Intrasporangiaceae</taxon>
        <taxon>Ornithinicoccus</taxon>
    </lineage>
</organism>
<protein>
    <submittedName>
        <fullName evidence="2">Uncharacterized protein</fullName>
    </submittedName>
</protein>
<name>A0A542YM91_9MICO</name>